<reference evidence="3" key="3">
    <citation type="submission" date="2018-07" db="EMBL/GenBank/DDBJ databases">
        <title>WGS assembly of Glycine max.</title>
        <authorList>
            <person name="Schmutz J."/>
            <person name="Cannon S."/>
            <person name="Schlueter J."/>
            <person name="Ma J."/>
            <person name="Mitros T."/>
            <person name="Nelson W."/>
            <person name="Hyten D."/>
            <person name="Song Q."/>
            <person name="Thelen J."/>
            <person name="Cheng J."/>
            <person name="Xu D."/>
            <person name="Hellsten U."/>
            <person name="May G."/>
            <person name="Yu Y."/>
            <person name="Sakurai T."/>
            <person name="Umezawa T."/>
            <person name="Bhattacharyya M."/>
            <person name="Sandhu D."/>
            <person name="Valliyodan B."/>
            <person name="Lindquist E."/>
            <person name="Peto M."/>
            <person name="Grant D."/>
            <person name="Shu S."/>
            <person name="Goodstein D."/>
            <person name="Barry K."/>
            <person name="Futrell-Griggs M."/>
            <person name="Abernathy B."/>
            <person name="Du J."/>
            <person name="Tian Z."/>
            <person name="Zhu L."/>
            <person name="Gill N."/>
            <person name="Joshi T."/>
            <person name="Libault M."/>
            <person name="Sethuraman A."/>
            <person name="Zhang X."/>
            <person name="Shinozaki K."/>
            <person name="Nguyen H."/>
            <person name="Wing R."/>
            <person name="Cregan P."/>
            <person name="Specht J."/>
            <person name="Grimwood J."/>
            <person name="Rokhsar D."/>
            <person name="Stacey G."/>
            <person name="Shoemaker R."/>
            <person name="Jackson S."/>
        </authorList>
    </citation>
    <scope>NUCLEOTIDE SEQUENCE</scope>
    <source>
        <tissue evidence="3">Callus</tissue>
    </source>
</reference>
<dbReference type="Gramene" id="KRH75414">
    <property type="protein sequence ID" value="KRH75414"/>
    <property type="gene ID" value="GLYMA_01G084300"/>
</dbReference>
<gene>
    <name evidence="3" type="ORF">GLYMA_01G084300</name>
</gene>
<evidence type="ECO:0000313" key="5">
    <source>
        <dbReference type="Proteomes" id="UP000008827"/>
    </source>
</evidence>
<dbReference type="GO" id="GO:0003676">
    <property type="term" value="F:nucleic acid binding"/>
    <property type="evidence" value="ECO:0007669"/>
    <property type="project" value="InterPro"/>
</dbReference>
<dbReference type="InterPro" id="IPR001878">
    <property type="entry name" value="Znf_CCHC"/>
</dbReference>
<organism evidence="3">
    <name type="scientific">Glycine max</name>
    <name type="common">Soybean</name>
    <name type="synonym">Glycine hispida</name>
    <dbReference type="NCBI Taxonomy" id="3847"/>
    <lineage>
        <taxon>Eukaryota</taxon>
        <taxon>Viridiplantae</taxon>
        <taxon>Streptophyta</taxon>
        <taxon>Embryophyta</taxon>
        <taxon>Tracheophyta</taxon>
        <taxon>Spermatophyta</taxon>
        <taxon>Magnoliopsida</taxon>
        <taxon>eudicotyledons</taxon>
        <taxon>Gunneridae</taxon>
        <taxon>Pentapetalae</taxon>
        <taxon>rosids</taxon>
        <taxon>fabids</taxon>
        <taxon>Fabales</taxon>
        <taxon>Fabaceae</taxon>
        <taxon>Papilionoideae</taxon>
        <taxon>50 kb inversion clade</taxon>
        <taxon>NPAAA clade</taxon>
        <taxon>indigoferoid/millettioid clade</taxon>
        <taxon>Phaseoleae</taxon>
        <taxon>Glycine</taxon>
        <taxon>Glycine subgen. Soja</taxon>
    </lineage>
</organism>
<feature type="domain" description="CCHC-type" evidence="2">
    <location>
        <begin position="374"/>
        <end position="389"/>
    </location>
</feature>
<evidence type="ECO:0000313" key="3">
    <source>
        <dbReference type="EMBL" id="KRH75414.1"/>
    </source>
</evidence>
<dbReference type="PANTHER" id="PTHR31286:SF99">
    <property type="entry name" value="DUF4283 DOMAIN-CONTAINING PROTEIN"/>
    <property type="match status" value="1"/>
</dbReference>
<dbReference type="AlphaFoldDB" id="A0A0R0L8E7"/>
<keyword evidence="1" id="KW-0863">Zinc-finger</keyword>
<keyword evidence="5" id="KW-1185">Reference proteome</keyword>
<sequence>MEFMNAEDAVRTCVLSKRWKDLWKEFVSGVLCSRDGSISLLNLDIIFCYFADLDHELLDKIMEYAVSHYVQHLKIFIFVNYRFHFVFPSSIFSCPTLTSLHLSPSFWGPIWKLPKSLQLPALKVCISRISVFLQDCSLHKYAKVLWISNSNLDCVYLSLSNVDAYKIVFSTLSLSFLTVNDVHQGHQFSSTCNLSFLEVDINSCVSPCSPFLESLFDGIVHEGVREGMQCVFIYQLAPLESYIEIGDSEPSAKTSMEECHYCKAPWEEDWIQGLETRLKQMWLKKGIIHIINLVRQAIECVDVCVRFSRLPIEYYNAIGDHIGRTVRVDRNTLAQERKYVRLCVEADLTKLLLALFELKQRFYKIEYKGLHLLCLTCGRFGHYAEGCPDKGKPNSWNGEPKFRSRRN</sequence>
<dbReference type="InterPro" id="IPR036875">
    <property type="entry name" value="Znf_CCHC_sf"/>
</dbReference>
<dbReference type="PANTHER" id="PTHR31286">
    <property type="entry name" value="GLYCINE-RICH CELL WALL STRUCTURAL PROTEIN 1.8-LIKE"/>
    <property type="match status" value="1"/>
</dbReference>
<reference evidence="4" key="2">
    <citation type="submission" date="2018-02" db="UniProtKB">
        <authorList>
            <consortium name="EnsemblPlants"/>
        </authorList>
    </citation>
    <scope>IDENTIFICATION</scope>
    <source>
        <strain evidence="4">Williams 82</strain>
    </source>
</reference>
<dbReference type="OrthoDB" id="1001863at2759"/>
<keyword evidence="1" id="KW-0479">Metal-binding</keyword>
<dbReference type="Proteomes" id="UP000008827">
    <property type="component" value="Chromosome 1"/>
</dbReference>
<dbReference type="EnsemblPlants" id="KRH75414">
    <property type="protein sequence ID" value="KRH75414"/>
    <property type="gene ID" value="GLYMA_01G084300"/>
</dbReference>
<evidence type="ECO:0000256" key="1">
    <source>
        <dbReference type="PROSITE-ProRule" id="PRU00047"/>
    </source>
</evidence>
<dbReference type="EMBL" id="CM000834">
    <property type="protein sequence ID" value="KRH75414.1"/>
    <property type="molecule type" value="Genomic_DNA"/>
</dbReference>
<dbReference type="SUPFAM" id="SSF52047">
    <property type="entry name" value="RNI-like"/>
    <property type="match status" value="1"/>
</dbReference>
<dbReference type="GO" id="GO:0008270">
    <property type="term" value="F:zinc ion binding"/>
    <property type="evidence" value="ECO:0007669"/>
    <property type="project" value="UniProtKB-KW"/>
</dbReference>
<name>A0A0R0L8E7_SOYBN</name>
<evidence type="ECO:0000313" key="4">
    <source>
        <dbReference type="EnsemblPlants" id="KRH75414"/>
    </source>
</evidence>
<proteinExistence type="predicted"/>
<protein>
    <recommendedName>
        <fullName evidence="2">CCHC-type domain-containing protein</fullName>
    </recommendedName>
</protein>
<dbReference type="PROSITE" id="PS50158">
    <property type="entry name" value="ZF_CCHC"/>
    <property type="match status" value="1"/>
</dbReference>
<dbReference type="InParanoid" id="A0A0R0L8E7"/>
<dbReference type="InterPro" id="IPR040256">
    <property type="entry name" value="At4g02000-like"/>
</dbReference>
<evidence type="ECO:0000259" key="2">
    <source>
        <dbReference type="PROSITE" id="PS50158"/>
    </source>
</evidence>
<dbReference type="SUPFAM" id="SSF57756">
    <property type="entry name" value="Retrovirus zinc finger-like domains"/>
    <property type="match status" value="1"/>
</dbReference>
<accession>A0A0R0L8E7</accession>
<keyword evidence="1" id="KW-0862">Zinc</keyword>
<reference evidence="3 4" key="1">
    <citation type="journal article" date="2010" name="Nature">
        <title>Genome sequence of the palaeopolyploid soybean.</title>
        <authorList>
            <person name="Schmutz J."/>
            <person name="Cannon S.B."/>
            <person name="Schlueter J."/>
            <person name="Ma J."/>
            <person name="Mitros T."/>
            <person name="Nelson W."/>
            <person name="Hyten D.L."/>
            <person name="Song Q."/>
            <person name="Thelen J.J."/>
            <person name="Cheng J."/>
            <person name="Xu D."/>
            <person name="Hellsten U."/>
            <person name="May G.D."/>
            <person name="Yu Y."/>
            <person name="Sakurai T."/>
            <person name="Umezawa T."/>
            <person name="Bhattacharyya M.K."/>
            <person name="Sandhu D."/>
            <person name="Valliyodan B."/>
            <person name="Lindquist E."/>
            <person name="Peto M."/>
            <person name="Grant D."/>
            <person name="Shu S."/>
            <person name="Goodstein D."/>
            <person name="Barry K."/>
            <person name="Futrell-Griggs M."/>
            <person name="Abernathy B."/>
            <person name="Du J."/>
            <person name="Tian Z."/>
            <person name="Zhu L."/>
            <person name="Gill N."/>
            <person name="Joshi T."/>
            <person name="Libault M."/>
            <person name="Sethuraman A."/>
            <person name="Zhang X.-C."/>
            <person name="Shinozaki K."/>
            <person name="Nguyen H.T."/>
            <person name="Wing R.A."/>
            <person name="Cregan P."/>
            <person name="Specht J."/>
            <person name="Grimwood J."/>
            <person name="Rokhsar D."/>
            <person name="Stacey G."/>
            <person name="Shoemaker R.C."/>
            <person name="Jackson S.A."/>
        </authorList>
    </citation>
    <scope>NUCLEOTIDE SEQUENCE [LARGE SCALE GENOMIC DNA]</scope>
    <source>
        <strain evidence="4">cv. Williams 82</strain>
        <tissue evidence="3">Callus</tissue>
    </source>
</reference>